<accession>A0AAW5B934</accession>
<comment type="caution">
    <text evidence="1">The sequence shown here is derived from an EMBL/GenBank/DDBJ whole genome shotgun (WGS) entry which is preliminary data.</text>
</comment>
<organism evidence="1 2">
    <name type="scientific">Oceanobacillus jordanicus</name>
    <dbReference type="NCBI Taxonomy" id="2867266"/>
    <lineage>
        <taxon>Bacteria</taxon>
        <taxon>Bacillati</taxon>
        <taxon>Bacillota</taxon>
        <taxon>Bacilli</taxon>
        <taxon>Bacillales</taxon>
        <taxon>Bacillaceae</taxon>
        <taxon>Oceanobacillus</taxon>
    </lineage>
</organism>
<evidence type="ECO:0000313" key="2">
    <source>
        <dbReference type="Proteomes" id="UP001199631"/>
    </source>
</evidence>
<name>A0AAW5B934_9BACI</name>
<evidence type="ECO:0000313" key="1">
    <source>
        <dbReference type="EMBL" id="MCG3419734.1"/>
    </source>
</evidence>
<protein>
    <submittedName>
        <fullName evidence="1">Uncharacterized protein</fullName>
    </submittedName>
</protein>
<sequence length="116" mass="13722">MFQYKVKCLFPKDINPSKDIYLGETSVQIEGFHGYPSIHLVKSYMLADGHDIEHDTGSYYHIFHFKAGTTAINYNQREFDQVRKFIQLNNHWNIFYQDHKGDIPIPIPKENFLRSL</sequence>
<reference evidence="1 2" key="1">
    <citation type="journal article" date="2022" name="Evol. Bioinform. Online">
        <title>Draft Genome Sequence of Oceanobacillus jordanicus Strain GSFE11, a Halotolerant Plant Growth-Promoting Bacterial Endophyte Isolated From the Jordan Valley.</title>
        <authorList>
            <person name="Alhindi T."/>
            <person name="Albdaiwi R."/>
        </authorList>
    </citation>
    <scope>NUCLEOTIDE SEQUENCE [LARGE SCALE GENOMIC DNA]</scope>
    <source>
        <strain evidence="1 2">GSFE11</strain>
    </source>
</reference>
<keyword evidence="2" id="KW-1185">Reference proteome</keyword>
<proteinExistence type="predicted"/>
<dbReference type="EMBL" id="JAIFZM010000008">
    <property type="protein sequence ID" value="MCG3419734.1"/>
    <property type="molecule type" value="Genomic_DNA"/>
</dbReference>
<dbReference type="AlphaFoldDB" id="A0AAW5B934"/>
<gene>
    <name evidence="1" type="ORF">K3T81_11275</name>
</gene>
<dbReference type="RefSeq" id="WP_238020197.1">
    <property type="nucleotide sequence ID" value="NZ_JAIFZM010000008.1"/>
</dbReference>
<dbReference type="Proteomes" id="UP001199631">
    <property type="component" value="Unassembled WGS sequence"/>
</dbReference>